<evidence type="ECO:0000313" key="4">
    <source>
        <dbReference type="Proteomes" id="UP000030765"/>
    </source>
</evidence>
<name>A0A084VU49_ANOSI</name>
<evidence type="ECO:0000313" key="2">
    <source>
        <dbReference type="EMBL" id="KFB41493.1"/>
    </source>
</evidence>
<dbReference type="OrthoDB" id="7467908at2759"/>
<dbReference type="Proteomes" id="UP000030765">
    <property type="component" value="Unassembled WGS sequence"/>
</dbReference>
<dbReference type="VEuPathDB" id="VectorBase:ASIC009088"/>
<feature type="compositionally biased region" description="Basic residues" evidence="1">
    <location>
        <begin position="54"/>
        <end position="69"/>
    </location>
</feature>
<dbReference type="EMBL" id="KE525098">
    <property type="protein sequence ID" value="KFB41493.1"/>
    <property type="molecule type" value="Genomic_DNA"/>
</dbReference>
<accession>A0A084VU49</accession>
<dbReference type="AlphaFoldDB" id="A0A084VU49"/>
<evidence type="ECO:0000256" key="1">
    <source>
        <dbReference type="SAM" id="MobiDB-lite"/>
    </source>
</evidence>
<protein>
    <submittedName>
        <fullName evidence="2 3">Uncharacterized protein</fullName>
    </submittedName>
</protein>
<sequence>MAKEHHNRLVGATQNSKSSVVGAPPSATNASPKPSSKSLIRSSAVSSPTSATANHHHPHSHQQQQHHQHAGSNGVVPSSTTTSVKAIQRNGTIILDKSTGSPLLICDASGAGGRTPEEPAPKQLVGTAESNCDQLHHLPRDHAKGRAGGGGERAAKGAIAAPGPELVDISLLNHAQKGVEALGVLVQYLVFNPYREPATFGAAKSVCLFWLPYANASARTLSAMVKR</sequence>
<feature type="region of interest" description="Disordered" evidence="1">
    <location>
        <begin position="1"/>
        <end position="82"/>
    </location>
</feature>
<keyword evidence="4" id="KW-1185">Reference proteome</keyword>
<gene>
    <name evidence="2" type="ORF">ZHAS_00009088</name>
</gene>
<dbReference type="EMBL" id="ATLV01016635">
    <property type="status" value="NOT_ANNOTATED_CDS"/>
    <property type="molecule type" value="Genomic_DNA"/>
</dbReference>
<evidence type="ECO:0000313" key="3">
    <source>
        <dbReference type="EnsemblMetazoa" id="ASIC009088-PA"/>
    </source>
</evidence>
<reference evidence="2 4" key="1">
    <citation type="journal article" date="2014" name="BMC Genomics">
        <title>Genome sequence of Anopheles sinensis provides insight into genetics basis of mosquito competence for malaria parasites.</title>
        <authorList>
            <person name="Zhou D."/>
            <person name="Zhang D."/>
            <person name="Ding G."/>
            <person name="Shi L."/>
            <person name="Hou Q."/>
            <person name="Ye Y."/>
            <person name="Xu Y."/>
            <person name="Zhou H."/>
            <person name="Xiong C."/>
            <person name="Li S."/>
            <person name="Yu J."/>
            <person name="Hong S."/>
            <person name="Yu X."/>
            <person name="Zou P."/>
            <person name="Chen C."/>
            <person name="Chang X."/>
            <person name="Wang W."/>
            <person name="Lv Y."/>
            <person name="Sun Y."/>
            <person name="Ma L."/>
            <person name="Shen B."/>
            <person name="Zhu C."/>
        </authorList>
    </citation>
    <scope>NUCLEOTIDE SEQUENCE [LARGE SCALE GENOMIC DNA]</scope>
</reference>
<feature type="compositionally biased region" description="Low complexity" evidence="1">
    <location>
        <begin position="42"/>
        <end position="53"/>
    </location>
</feature>
<proteinExistence type="predicted"/>
<reference evidence="3" key="2">
    <citation type="submission" date="2020-05" db="UniProtKB">
        <authorList>
            <consortium name="EnsemblMetazoa"/>
        </authorList>
    </citation>
    <scope>IDENTIFICATION</scope>
</reference>
<organism evidence="2">
    <name type="scientific">Anopheles sinensis</name>
    <name type="common">Mosquito</name>
    <dbReference type="NCBI Taxonomy" id="74873"/>
    <lineage>
        <taxon>Eukaryota</taxon>
        <taxon>Metazoa</taxon>
        <taxon>Ecdysozoa</taxon>
        <taxon>Arthropoda</taxon>
        <taxon>Hexapoda</taxon>
        <taxon>Insecta</taxon>
        <taxon>Pterygota</taxon>
        <taxon>Neoptera</taxon>
        <taxon>Endopterygota</taxon>
        <taxon>Diptera</taxon>
        <taxon>Nematocera</taxon>
        <taxon>Culicoidea</taxon>
        <taxon>Culicidae</taxon>
        <taxon>Anophelinae</taxon>
        <taxon>Anopheles</taxon>
    </lineage>
</organism>
<dbReference type="EnsemblMetazoa" id="ASIC009088-RA">
    <property type="protein sequence ID" value="ASIC009088-PA"/>
    <property type="gene ID" value="ASIC009088"/>
</dbReference>
<feature type="compositionally biased region" description="Polar residues" evidence="1">
    <location>
        <begin position="26"/>
        <end position="41"/>
    </location>
</feature>